<evidence type="ECO:0000256" key="4">
    <source>
        <dbReference type="ARBA" id="ARBA00022833"/>
    </source>
</evidence>
<dbReference type="OrthoDB" id="5843402at2759"/>
<dbReference type="SUPFAM" id="SSF57716">
    <property type="entry name" value="Glucocorticoid receptor-like (DNA-binding domain)"/>
    <property type="match status" value="1"/>
</dbReference>
<keyword evidence="8" id="KW-0675">Receptor</keyword>
<dbReference type="InterPro" id="IPR050200">
    <property type="entry name" value="Nuclear_hormone_rcpt_NR3"/>
</dbReference>
<keyword evidence="3" id="KW-0863">Zinc-finger</keyword>
<evidence type="ECO:0000256" key="1">
    <source>
        <dbReference type="ARBA" id="ARBA00004123"/>
    </source>
</evidence>
<dbReference type="EMBL" id="UPTC01001400">
    <property type="protein sequence ID" value="VBB31814.1"/>
    <property type="molecule type" value="Genomic_DNA"/>
</dbReference>
<dbReference type="Proteomes" id="UP000276991">
    <property type="component" value="Unassembled WGS sequence"/>
</dbReference>
<feature type="compositionally biased region" description="Basic and acidic residues" evidence="10">
    <location>
        <begin position="140"/>
        <end position="150"/>
    </location>
</feature>
<comment type="subcellular location">
    <subcellularLocation>
        <location evidence="1">Nucleus</location>
    </subcellularLocation>
</comment>
<evidence type="ECO:0000256" key="6">
    <source>
        <dbReference type="ARBA" id="ARBA00023125"/>
    </source>
</evidence>
<keyword evidence="9" id="KW-0539">Nucleus</keyword>
<dbReference type="Gene3D" id="3.30.50.10">
    <property type="entry name" value="Erythroid Transcription Factor GATA-1, subunit A"/>
    <property type="match status" value="1"/>
</dbReference>
<keyword evidence="4" id="KW-0862">Zinc</keyword>
<dbReference type="InterPro" id="IPR001628">
    <property type="entry name" value="Znf_hrmn_rcpt"/>
</dbReference>
<feature type="region of interest" description="Disordered" evidence="10">
    <location>
        <begin position="371"/>
        <end position="413"/>
    </location>
</feature>
<dbReference type="Pfam" id="PF00105">
    <property type="entry name" value="zf-C4"/>
    <property type="match status" value="1"/>
</dbReference>
<keyword evidence="7" id="KW-0804">Transcription</keyword>
<feature type="region of interest" description="Disordered" evidence="10">
    <location>
        <begin position="31"/>
        <end position="51"/>
    </location>
</feature>
<dbReference type="STRING" id="6277.A0A498SJ75"/>
<dbReference type="GO" id="GO:0005634">
    <property type="term" value="C:nucleus"/>
    <property type="evidence" value="ECO:0007669"/>
    <property type="project" value="UniProtKB-SubCell"/>
</dbReference>
<evidence type="ECO:0000256" key="2">
    <source>
        <dbReference type="ARBA" id="ARBA00022723"/>
    </source>
</evidence>
<dbReference type="AlphaFoldDB" id="A0A498SJ75"/>
<protein>
    <recommendedName>
        <fullName evidence="11">Nuclear receptor domain-containing protein</fullName>
    </recommendedName>
</protein>
<evidence type="ECO:0000256" key="3">
    <source>
        <dbReference type="ARBA" id="ARBA00022771"/>
    </source>
</evidence>
<dbReference type="GO" id="GO:0043565">
    <property type="term" value="F:sequence-specific DNA binding"/>
    <property type="evidence" value="ECO:0007669"/>
    <property type="project" value="InterPro"/>
</dbReference>
<organism evidence="12 13">
    <name type="scientific">Acanthocheilonema viteae</name>
    <name type="common">Filarial nematode worm</name>
    <name type="synonym">Dipetalonema viteae</name>
    <dbReference type="NCBI Taxonomy" id="6277"/>
    <lineage>
        <taxon>Eukaryota</taxon>
        <taxon>Metazoa</taxon>
        <taxon>Ecdysozoa</taxon>
        <taxon>Nematoda</taxon>
        <taxon>Chromadorea</taxon>
        <taxon>Rhabditida</taxon>
        <taxon>Spirurina</taxon>
        <taxon>Spiruromorpha</taxon>
        <taxon>Filarioidea</taxon>
        <taxon>Onchocercidae</taxon>
        <taxon>Acanthocheilonema</taxon>
    </lineage>
</organism>
<dbReference type="PANTHER" id="PTHR48092">
    <property type="entry name" value="KNIRPS-RELATED PROTEIN-RELATED"/>
    <property type="match status" value="1"/>
</dbReference>
<evidence type="ECO:0000256" key="9">
    <source>
        <dbReference type="ARBA" id="ARBA00023242"/>
    </source>
</evidence>
<keyword evidence="6" id="KW-0238">DNA-binding</keyword>
<dbReference type="GO" id="GO:0006357">
    <property type="term" value="P:regulation of transcription by RNA polymerase II"/>
    <property type="evidence" value="ECO:0007669"/>
    <property type="project" value="UniProtKB-ARBA"/>
</dbReference>
<gene>
    <name evidence="12" type="ORF">NAV_LOCUS6605</name>
</gene>
<name>A0A498SJ75_ACAVI</name>
<dbReference type="SMART" id="SM00399">
    <property type="entry name" value="ZnF_C4"/>
    <property type="match status" value="1"/>
</dbReference>
<feature type="region of interest" description="Disordered" evidence="10">
    <location>
        <begin position="130"/>
        <end position="189"/>
    </location>
</feature>
<evidence type="ECO:0000313" key="12">
    <source>
        <dbReference type="EMBL" id="VBB31814.1"/>
    </source>
</evidence>
<dbReference type="InterPro" id="IPR013088">
    <property type="entry name" value="Znf_NHR/GATA"/>
</dbReference>
<dbReference type="GO" id="GO:0008270">
    <property type="term" value="F:zinc ion binding"/>
    <property type="evidence" value="ECO:0007669"/>
    <property type="project" value="UniProtKB-KW"/>
</dbReference>
<evidence type="ECO:0000256" key="5">
    <source>
        <dbReference type="ARBA" id="ARBA00023015"/>
    </source>
</evidence>
<evidence type="ECO:0000256" key="10">
    <source>
        <dbReference type="SAM" id="MobiDB-lite"/>
    </source>
</evidence>
<dbReference type="PROSITE" id="PS00031">
    <property type="entry name" value="NUCLEAR_REC_DBD_1"/>
    <property type="match status" value="1"/>
</dbReference>
<keyword evidence="2" id="KW-0479">Metal-binding</keyword>
<dbReference type="GO" id="GO:0003700">
    <property type="term" value="F:DNA-binding transcription factor activity"/>
    <property type="evidence" value="ECO:0007669"/>
    <property type="project" value="InterPro"/>
</dbReference>
<dbReference type="FunFam" id="3.30.50.10:FF:000006">
    <property type="entry name" value="Nuclear receptor subfamily 5 group A member"/>
    <property type="match status" value="1"/>
</dbReference>
<evidence type="ECO:0000256" key="7">
    <source>
        <dbReference type="ARBA" id="ARBA00023163"/>
    </source>
</evidence>
<dbReference type="PROSITE" id="PS51030">
    <property type="entry name" value="NUCLEAR_REC_DBD_2"/>
    <property type="match status" value="1"/>
</dbReference>
<dbReference type="PRINTS" id="PR00047">
    <property type="entry name" value="STROIDFINGER"/>
</dbReference>
<evidence type="ECO:0000256" key="8">
    <source>
        <dbReference type="ARBA" id="ARBA00023170"/>
    </source>
</evidence>
<feature type="compositionally biased region" description="Low complexity" evidence="10">
    <location>
        <begin position="157"/>
        <end position="182"/>
    </location>
</feature>
<keyword evidence="13" id="KW-1185">Reference proteome</keyword>
<accession>A0A498SJ75</accession>
<proteinExistence type="predicted"/>
<evidence type="ECO:0000313" key="13">
    <source>
        <dbReference type="Proteomes" id="UP000276991"/>
    </source>
</evidence>
<reference evidence="12 13" key="1">
    <citation type="submission" date="2018-08" db="EMBL/GenBank/DDBJ databases">
        <authorList>
            <person name="Laetsch R D."/>
            <person name="Stevens L."/>
            <person name="Kumar S."/>
            <person name="Blaxter L. M."/>
        </authorList>
    </citation>
    <scope>NUCLEOTIDE SEQUENCE [LARGE SCALE GENOMIC DNA]</scope>
</reference>
<evidence type="ECO:0000259" key="11">
    <source>
        <dbReference type="PROSITE" id="PS51030"/>
    </source>
</evidence>
<sequence length="459" mass="50157">MAVGQQDLGGVMVVKAKGKWLGVEEGRSKDRPVDEVMSTEPTSAFRSPVITSSTSSRVTHPIIVHPQPIKPYSHTTATDPFTLYSYYLTQMGHGFDLNQLAQITRPPILSNSHSLSPSTALISNSITPNAATNRIGWDPETSKTIRKEQCSPDSPQSVETSCSRTSQSSTSQKDRITTTTTTGSDRSSDKFSWLSHYSVEPNTAVVSSNMSSPSLTSAQSNGSDTTYTWNGRADGHRSGEFTAALMTDYLDDDPLLCAICADKSSGLHYGIYTCEGCKGFFKRTVQNKRVYTCVSGTGGCPMTKEQRNRCQFCRFQKCLQQGMVLEAVREDRMPGGRNGSAIYNLYKLKYKKTRRLQALCESILRENAPRCGTPLGTTSRGTPPEQRKMGRAPLQSPPLSTSAPDVPPSTEPLNLSAKEGVHRSEEIAQTTGCSSRIAVQFAFSRSPLPTHNKNLIQVT</sequence>
<feature type="domain" description="Nuclear receptor" evidence="11">
    <location>
        <begin position="254"/>
        <end position="330"/>
    </location>
</feature>
<feature type="compositionally biased region" description="Polar residues" evidence="10">
    <location>
        <begin position="39"/>
        <end position="51"/>
    </location>
</feature>
<keyword evidence="5" id="KW-0805">Transcription regulation</keyword>